<dbReference type="SUPFAM" id="SSF48008">
    <property type="entry name" value="GntR ligand-binding domain-like"/>
    <property type="match status" value="1"/>
</dbReference>
<name>E0ICP7_9BACL</name>
<dbReference type="Pfam" id="PF00392">
    <property type="entry name" value="GntR"/>
    <property type="match status" value="1"/>
</dbReference>
<dbReference type="OrthoDB" id="214086at2"/>
<dbReference type="InterPro" id="IPR036388">
    <property type="entry name" value="WH-like_DNA-bd_sf"/>
</dbReference>
<evidence type="ECO:0000256" key="1">
    <source>
        <dbReference type="ARBA" id="ARBA00023015"/>
    </source>
</evidence>
<keyword evidence="2" id="KW-0238">DNA-binding</keyword>
<evidence type="ECO:0000256" key="2">
    <source>
        <dbReference type="ARBA" id="ARBA00023125"/>
    </source>
</evidence>
<evidence type="ECO:0000313" key="6">
    <source>
        <dbReference type="Proteomes" id="UP000005387"/>
    </source>
</evidence>
<dbReference type="CDD" id="cd07377">
    <property type="entry name" value="WHTH_GntR"/>
    <property type="match status" value="1"/>
</dbReference>
<evidence type="ECO:0000256" key="3">
    <source>
        <dbReference type="ARBA" id="ARBA00023163"/>
    </source>
</evidence>
<dbReference type="PRINTS" id="PR00035">
    <property type="entry name" value="HTHGNTR"/>
</dbReference>
<dbReference type="Pfam" id="PF07729">
    <property type="entry name" value="FCD"/>
    <property type="match status" value="1"/>
</dbReference>
<dbReference type="SMART" id="SM00345">
    <property type="entry name" value="HTH_GNTR"/>
    <property type="match status" value="1"/>
</dbReference>
<proteinExistence type="predicted"/>
<dbReference type="GO" id="GO:0003677">
    <property type="term" value="F:DNA binding"/>
    <property type="evidence" value="ECO:0007669"/>
    <property type="project" value="UniProtKB-KW"/>
</dbReference>
<dbReference type="STRING" id="717606.PaecuDRAFT_3436"/>
<dbReference type="Gene3D" id="1.10.10.10">
    <property type="entry name" value="Winged helix-like DNA-binding domain superfamily/Winged helix DNA-binding domain"/>
    <property type="match status" value="1"/>
</dbReference>
<dbReference type="Proteomes" id="UP000005387">
    <property type="component" value="Unassembled WGS sequence"/>
</dbReference>
<dbReference type="EMBL" id="AEDD01000009">
    <property type="protein sequence ID" value="EFM09933.1"/>
    <property type="molecule type" value="Genomic_DNA"/>
</dbReference>
<organism evidence="5 6">
    <name type="scientific">Paenibacillus curdlanolyticus YK9</name>
    <dbReference type="NCBI Taxonomy" id="717606"/>
    <lineage>
        <taxon>Bacteria</taxon>
        <taxon>Bacillati</taxon>
        <taxon>Bacillota</taxon>
        <taxon>Bacilli</taxon>
        <taxon>Bacillales</taxon>
        <taxon>Paenibacillaceae</taxon>
        <taxon>Paenibacillus</taxon>
    </lineage>
</organism>
<sequence>MDVAKLDKRNHYEEITEQIKALIGSGKLKVGDKLPSTKEMSERFGVGRSTMREALSGLKAMGLIEIRQGGGCRVVREQPLAEPSSALASMRLDGTSLLELLEARQALEISNASIAAAKRSESDIEQLRLIVADMVEAAGDDAAGERLDVAFHQAIAHATGNSILVQLFDTITQQTESAIRDVRRAEMYANRAVADQLLCEHNIICEAIATGDEALAGSAMREHLQHVARIVNKHST</sequence>
<accession>E0ICP7</accession>
<dbReference type="InterPro" id="IPR000524">
    <property type="entry name" value="Tscrpt_reg_HTH_GntR"/>
</dbReference>
<dbReference type="eggNOG" id="COG2186">
    <property type="taxonomic scope" value="Bacteria"/>
</dbReference>
<protein>
    <submittedName>
        <fullName evidence="5">GntR domain protein</fullName>
    </submittedName>
</protein>
<gene>
    <name evidence="5" type="ORF">PaecuDRAFT_3436</name>
</gene>
<dbReference type="PANTHER" id="PTHR43537">
    <property type="entry name" value="TRANSCRIPTIONAL REGULATOR, GNTR FAMILY"/>
    <property type="match status" value="1"/>
</dbReference>
<dbReference type="PROSITE" id="PS50949">
    <property type="entry name" value="HTH_GNTR"/>
    <property type="match status" value="1"/>
</dbReference>
<dbReference type="SMART" id="SM00895">
    <property type="entry name" value="FCD"/>
    <property type="match status" value="1"/>
</dbReference>
<dbReference type="GO" id="GO:0003700">
    <property type="term" value="F:DNA-binding transcription factor activity"/>
    <property type="evidence" value="ECO:0007669"/>
    <property type="project" value="InterPro"/>
</dbReference>
<keyword evidence="6" id="KW-1185">Reference proteome</keyword>
<evidence type="ECO:0000259" key="4">
    <source>
        <dbReference type="PROSITE" id="PS50949"/>
    </source>
</evidence>
<dbReference type="InterPro" id="IPR011711">
    <property type="entry name" value="GntR_C"/>
</dbReference>
<dbReference type="RefSeq" id="WP_006039424.1">
    <property type="nucleotide sequence ID" value="NZ_AEDD01000009.1"/>
</dbReference>
<dbReference type="InterPro" id="IPR008920">
    <property type="entry name" value="TF_FadR/GntR_C"/>
</dbReference>
<keyword evidence="1" id="KW-0805">Transcription regulation</keyword>
<dbReference type="PANTHER" id="PTHR43537:SF5">
    <property type="entry name" value="UXU OPERON TRANSCRIPTIONAL REGULATOR"/>
    <property type="match status" value="1"/>
</dbReference>
<evidence type="ECO:0000313" key="5">
    <source>
        <dbReference type="EMBL" id="EFM09933.1"/>
    </source>
</evidence>
<dbReference type="InterPro" id="IPR036390">
    <property type="entry name" value="WH_DNA-bd_sf"/>
</dbReference>
<keyword evidence="3" id="KW-0804">Transcription</keyword>
<reference evidence="5 6" key="1">
    <citation type="submission" date="2010-07" db="EMBL/GenBank/DDBJ databases">
        <title>The draft genome of Paenibacillus curdlanolyticus YK9.</title>
        <authorList>
            <consortium name="US DOE Joint Genome Institute (JGI-PGF)"/>
            <person name="Lucas S."/>
            <person name="Copeland A."/>
            <person name="Lapidus A."/>
            <person name="Cheng J.-F."/>
            <person name="Bruce D."/>
            <person name="Goodwin L."/>
            <person name="Pitluck S."/>
            <person name="Land M.L."/>
            <person name="Hauser L."/>
            <person name="Chang Y.-J."/>
            <person name="Jeffries C."/>
            <person name="Anderson I.J."/>
            <person name="Johnson E."/>
            <person name="Loganathan U."/>
            <person name="Mulhopadhyay B."/>
            <person name="Kyrpides N."/>
            <person name="Woyke T.J."/>
        </authorList>
    </citation>
    <scope>NUCLEOTIDE SEQUENCE [LARGE SCALE GENOMIC DNA]</scope>
    <source>
        <strain evidence="5 6">YK9</strain>
    </source>
</reference>
<feature type="domain" description="HTH gntR-type" evidence="4">
    <location>
        <begin position="9"/>
        <end position="77"/>
    </location>
</feature>
<dbReference type="Gene3D" id="1.20.120.530">
    <property type="entry name" value="GntR ligand-binding domain-like"/>
    <property type="match status" value="1"/>
</dbReference>
<dbReference type="SUPFAM" id="SSF46785">
    <property type="entry name" value="Winged helix' DNA-binding domain"/>
    <property type="match status" value="1"/>
</dbReference>
<dbReference type="AlphaFoldDB" id="E0ICP7"/>